<accession>A0A1V1NWJ2</accession>
<sequence length="188" mass="21261">MDITHNIALIPHRAYTINFNKGLNFFALPVIMEDVTTNYDLFDLLGGCKDIQKMSLYQNKDIPLYCLEIDGNPYGEPSELNNYQGVWLMMRQAKTISFEGRPDNLPLQLNKGLNITGLPSIFDGKTAYELFDILGSTNMNSIEFFDTADTAYFKVQMVEGQHSGKDFHLKAGMAYIIKMNVDIVVQGQ</sequence>
<gene>
    <name evidence="1" type="ORF">OMM_05390</name>
</gene>
<protein>
    <submittedName>
        <fullName evidence="1">Uncharacterized protein</fullName>
    </submittedName>
</protein>
<evidence type="ECO:0000313" key="2">
    <source>
        <dbReference type="Proteomes" id="UP000189670"/>
    </source>
</evidence>
<dbReference type="Proteomes" id="UP000189670">
    <property type="component" value="Unassembled WGS sequence"/>
</dbReference>
<organism evidence="1 2">
    <name type="scientific">Candidatus Magnetoglobus multicellularis str. Araruama</name>
    <dbReference type="NCBI Taxonomy" id="890399"/>
    <lineage>
        <taxon>Bacteria</taxon>
        <taxon>Pseudomonadati</taxon>
        <taxon>Thermodesulfobacteriota</taxon>
        <taxon>Desulfobacteria</taxon>
        <taxon>Desulfobacterales</taxon>
        <taxon>Desulfobacteraceae</taxon>
        <taxon>Candidatus Magnetoglobus</taxon>
    </lineage>
</organism>
<dbReference type="EMBL" id="ATBP01001630">
    <property type="protein sequence ID" value="ETR66972.1"/>
    <property type="molecule type" value="Genomic_DNA"/>
</dbReference>
<name>A0A1V1NWJ2_9BACT</name>
<proteinExistence type="predicted"/>
<evidence type="ECO:0000313" key="1">
    <source>
        <dbReference type="EMBL" id="ETR66972.1"/>
    </source>
</evidence>
<dbReference type="AlphaFoldDB" id="A0A1V1NWJ2"/>
<reference evidence="2" key="1">
    <citation type="submission" date="2012-11" db="EMBL/GenBank/DDBJ databases">
        <authorList>
            <person name="Lucero-Rivera Y.E."/>
            <person name="Tovar-Ramirez D."/>
        </authorList>
    </citation>
    <scope>NUCLEOTIDE SEQUENCE [LARGE SCALE GENOMIC DNA]</scope>
    <source>
        <strain evidence="2">Araruama</strain>
    </source>
</reference>
<comment type="caution">
    <text evidence="1">The sequence shown here is derived from an EMBL/GenBank/DDBJ whole genome shotgun (WGS) entry which is preliminary data.</text>
</comment>